<accession>A0A5C6BE35</accession>
<dbReference type="AlphaFoldDB" id="A0A5C6BE35"/>
<dbReference type="InterPro" id="IPR009297">
    <property type="entry name" value="DUF952"/>
</dbReference>
<dbReference type="Proteomes" id="UP000319908">
    <property type="component" value="Unassembled WGS sequence"/>
</dbReference>
<dbReference type="Gene3D" id="3.20.170.20">
    <property type="entry name" value="Protein of unknown function DUF952"/>
    <property type="match status" value="1"/>
</dbReference>
<reference evidence="1 2" key="1">
    <citation type="journal article" date="2020" name="Antonie Van Leeuwenhoek">
        <title>Rhodopirellula heiligendammensis sp. nov., Rhodopirellula pilleata sp. nov., and Rhodopirellula solitaria sp. nov. isolated from natural or artificial marine surfaces in Northern Germany and California, USA, and emended description of the genus Rhodopirellula.</title>
        <authorList>
            <person name="Kallscheuer N."/>
            <person name="Wiegand S."/>
            <person name="Jogler M."/>
            <person name="Boedeker C."/>
            <person name="Peeters S.H."/>
            <person name="Rast P."/>
            <person name="Heuer A."/>
            <person name="Jetten M.S.M."/>
            <person name="Rohde M."/>
            <person name="Jogler C."/>
        </authorList>
    </citation>
    <scope>NUCLEOTIDE SEQUENCE [LARGE SCALE GENOMIC DNA]</scope>
    <source>
        <strain evidence="1 2">Poly21</strain>
    </source>
</reference>
<keyword evidence="2" id="KW-1185">Reference proteome</keyword>
<dbReference type="EMBL" id="SJPU01000009">
    <property type="protein sequence ID" value="TWU09731.1"/>
    <property type="molecule type" value="Genomic_DNA"/>
</dbReference>
<protein>
    <submittedName>
        <fullName evidence="1">Uncharacterized protein</fullName>
    </submittedName>
</protein>
<evidence type="ECO:0000313" key="2">
    <source>
        <dbReference type="Proteomes" id="UP000319908"/>
    </source>
</evidence>
<dbReference type="PANTHER" id="PTHR34129:SF1">
    <property type="entry name" value="DUF952 DOMAIN-CONTAINING PROTEIN"/>
    <property type="match status" value="1"/>
</dbReference>
<organism evidence="1 2">
    <name type="scientific">Allorhodopirellula heiligendammensis</name>
    <dbReference type="NCBI Taxonomy" id="2714739"/>
    <lineage>
        <taxon>Bacteria</taxon>
        <taxon>Pseudomonadati</taxon>
        <taxon>Planctomycetota</taxon>
        <taxon>Planctomycetia</taxon>
        <taxon>Pirellulales</taxon>
        <taxon>Pirellulaceae</taxon>
        <taxon>Allorhodopirellula</taxon>
    </lineage>
</organism>
<gene>
    <name evidence="1" type="ORF">Poly21_55360</name>
</gene>
<dbReference type="SUPFAM" id="SSF56399">
    <property type="entry name" value="ADP-ribosylation"/>
    <property type="match status" value="1"/>
</dbReference>
<evidence type="ECO:0000313" key="1">
    <source>
        <dbReference type="EMBL" id="TWU09731.1"/>
    </source>
</evidence>
<proteinExistence type="predicted"/>
<sequence>MGFHVEINSILRSDQYAALKPGQVLPFKKSGSRVFFDDIPVWLTLSDWTALAEIQVISQARTPAGVNGEFQVLHVYSGKEQRRVTEMFRRMYAGGGDPFIYVLMPPATLRQATDSGIYAPESLASEKFIHASPSDQLTRIANKYYSNNDTVYVAVVCKTKVTAPIKWEPATGGIYPHIYGELNMDAVEKTMTFLKQEDNTFGITVNPA</sequence>
<dbReference type="RefSeq" id="WP_302120668.1">
    <property type="nucleotide sequence ID" value="NZ_SJPU01000009.1"/>
</dbReference>
<comment type="caution">
    <text evidence="1">The sequence shown here is derived from an EMBL/GenBank/DDBJ whole genome shotgun (WGS) entry which is preliminary data.</text>
</comment>
<name>A0A5C6BE35_9BACT</name>
<dbReference type="PANTHER" id="PTHR34129">
    <property type="entry name" value="BLR1139 PROTEIN"/>
    <property type="match status" value="1"/>
</dbReference>
<dbReference type="Pfam" id="PF06108">
    <property type="entry name" value="DUF952"/>
    <property type="match status" value="1"/>
</dbReference>